<protein>
    <recommendedName>
        <fullName evidence="10">Protein kinase domain-containing protein</fullName>
    </recommendedName>
</protein>
<keyword evidence="12" id="KW-1185">Reference proteome</keyword>
<dbReference type="Pfam" id="PF00069">
    <property type="entry name" value="Pkinase"/>
    <property type="match status" value="1"/>
</dbReference>
<dbReference type="PANTHER" id="PTHR24351">
    <property type="entry name" value="RIBOSOMAL PROTEIN S6 KINASE"/>
    <property type="match status" value="1"/>
</dbReference>
<dbReference type="PROSITE" id="PS00108">
    <property type="entry name" value="PROTEIN_KINASE_ST"/>
    <property type="match status" value="1"/>
</dbReference>
<feature type="compositionally biased region" description="Basic and acidic residues" evidence="9">
    <location>
        <begin position="22"/>
        <end position="42"/>
    </location>
</feature>
<feature type="region of interest" description="Disordered" evidence="9">
    <location>
        <begin position="60"/>
        <end position="155"/>
    </location>
</feature>
<comment type="caution">
    <text evidence="11">The sequence shown here is derived from an EMBL/GenBank/DDBJ whole genome shotgun (WGS) entry which is preliminary data.</text>
</comment>
<sequence length="422" mass="47442">MGSSKRFEDPNSKRGRKRRREAHSSSEPPKKKTCPETEKGEEAETLATVVYSRVFWLSDFADMGSSKNVKEDRNSKRGRKRRNEDLSSSEPPKKKPCPAREQGKKALKNRKRPASPLIGPPQKRMRYESKTDEVEKQEPKPRPSKVQPPDNGATMNLNRFTGGDVIGQGSYGEVRKVWDNLQKKSLAIKIVSRRTSASAEMSLHLEKEILQLAEESPFLLHSHQSFTFQTCCYFVMEFAAGGDLSNHLKHRGRLPLSSATFYAAEITSAIQFLHGKGYIHRDIKPSNILIASSGHVKLSDFGLAVKRTEGIRGNAGTRGYKAPEVISGKAYNLAADWYSFGVVVFQMVTGFHKSQCIPSDFQSYGLSIHTENIIKELLEEDPTRRLGVNGCIRSHPFFRCINWADLEQLRITPPYFPGGPET</sequence>
<evidence type="ECO:0000259" key="10">
    <source>
        <dbReference type="PROSITE" id="PS50011"/>
    </source>
</evidence>
<keyword evidence="2" id="KW-0597">Phosphoprotein</keyword>
<evidence type="ECO:0000313" key="11">
    <source>
        <dbReference type="EMBL" id="KAG8537223.1"/>
    </source>
</evidence>
<dbReference type="GO" id="GO:0005524">
    <property type="term" value="F:ATP binding"/>
    <property type="evidence" value="ECO:0007669"/>
    <property type="project" value="UniProtKB-UniRule"/>
</dbReference>
<dbReference type="AlphaFoldDB" id="A0AAV6YTW9"/>
<evidence type="ECO:0000256" key="4">
    <source>
        <dbReference type="ARBA" id="ARBA00022741"/>
    </source>
</evidence>
<dbReference type="InterPro" id="IPR011009">
    <property type="entry name" value="Kinase-like_dom_sf"/>
</dbReference>
<evidence type="ECO:0000256" key="5">
    <source>
        <dbReference type="ARBA" id="ARBA00022777"/>
    </source>
</evidence>
<keyword evidence="1 8" id="KW-0723">Serine/threonine-protein kinase</keyword>
<reference evidence="11" key="1">
    <citation type="thesis" date="2020" institute="ProQuest LLC" country="789 East Eisenhower Parkway, Ann Arbor, MI, USA">
        <title>Comparative Genomics and Chromosome Evolution.</title>
        <authorList>
            <person name="Mudd A.B."/>
        </authorList>
    </citation>
    <scope>NUCLEOTIDE SEQUENCE</scope>
    <source>
        <strain evidence="11">237g6f4</strain>
        <tissue evidence="11">Blood</tissue>
    </source>
</reference>
<feature type="binding site" evidence="7">
    <location>
        <position position="189"/>
    </location>
    <ligand>
        <name>ATP</name>
        <dbReference type="ChEBI" id="CHEBI:30616"/>
    </ligand>
</feature>
<feature type="compositionally biased region" description="Basic and acidic residues" evidence="9">
    <location>
        <begin position="125"/>
        <end position="141"/>
    </location>
</feature>
<evidence type="ECO:0000256" key="6">
    <source>
        <dbReference type="ARBA" id="ARBA00022840"/>
    </source>
</evidence>
<gene>
    <name evidence="11" type="ORF">GDO81_024885</name>
</gene>
<evidence type="ECO:0000256" key="9">
    <source>
        <dbReference type="SAM" id="MobiDB-lite"/>
    </source>
</evidence>
<keyword evidence="6 7" id="KW-0067">ATP-binding</keyword>
<dbReference type="InterPro" id="IPR008271">
    <property type="entry name" value="Ser/Thr_kinase_AS"/>
</dbReference>
<organism evidence="11 12">
    <name type="scientific">Engystomops pustulosus</name>
    <name type="common">Tungara frog</name>
    <name type="synonym">Physalaemus pustulosus</name>
    <dbReference type="NCBI Taxonomy" id="76066"/>
    <lineage>
        <taxon>Eukaryota</taxon>
        <taxon>Metazoa</taxon>
        <taxon>Chordata</taxon>
        <taxon>Craniata</taxon>
        <taxon>Vertebrata</taxon>
        <taxon>Euteleostomi</taxon>
        <taxon>Amphibia</taxon>
        <taxon>Batrachia</taxon>
        <taxon>Anura</taxon>
        <taxon>Neobatrachia</taxon>
        <taxon>Hyloidea</taxon>
        <taxon>Leptodactylidae</taxon>
        <taxon>Leiuperinae</taxon>
        <taxon>Engystomops</taxon>
    </lineage>
</organism>
<dbReference type="Gene3D" id="1.10.510.10">
    <property type="entry name" value="Transferase(Phosphotransferase) domain 1"/>
    <property type="match status" value="1"/>
</dbReference>
<dbReference type="CDD" id="cd05123">
    <property type="entry name" value="STKc_AGC"/>
    <property type="match status" value="1"/>
</dbReference>
<keyword evidence="3" id="KW-0808">Transferase</keyword>
<evidence type="ECO:0000256" key="7">
    <source>
        <dbReference type="PROSITE-ProRule" id="PRU10141"/>
    </source>
</evidence>
<evidence type="ECO:0000256" key="1">
    <source>
        <dbReference type="ARBA" id="ARBA00022527"/>
    </source>
</evidence>
<evidence type="ECO:0000256" key="8">
    <source>
        <dbReference type="RuleBase" id="RU000304"/>
    </source>
</evidence>
<evidence type="ECO:0000313" key="12">
    <source>
        <dbReference type="Proteomes" id="UP000824782"/>
    </source>
</evidence>
<evidence type="ECO:0000256" key="3">
    <source>
        <dbReference type="ARBA" id="ARBA00022679"/>
    </source>
</evidence>
<dbReference type="InterPro" id="IPR000719">
    <property type="entry name" value="Prot_kinase_dom"/>
</dbReference>
<accession>A0AAV6YTW9</accession>
<feature type="region of interest" description="Disordered" evidence="9">
    <location>
        <begin position="1"/>
        <end position="44"/>
    </location>
</feature>
<dbReference type="PROSITE" id="PS00107">
    <property type="entry name" value="PROTEIN_KINASE_ATP"/>
    <property type="match status" value="1"/>
</dbReference>
<comment type="similarity">
    <text evidence="8">Belongs to the protein kinase superfamily.</text>
</comment>
<evidence type="ECO:0000256" key="2">
    <source>
        <dbReference type="ARBA" id="ARBA00022553"/>
    </source>
</evidence>
<feature type="domain" description="Protein kinase" evidence="10">
    <location>
        <begin position="160"/>
        <end position="398"/>
    </location>
</feature>
<dbReference type="SMART" id="SM00220">
    <property type="entry name" value="S_TKc"/>
    <property type="match status" value="1"/>
</dbReference>
<keyword evidence="4 7" id="KW-0547">Nucleotide-binding</keyword>
<dbReference type="GO" id="GO:0004674">
    <property type="term" value="F:protein serine/threonine kinase activity"/>
    <property type="evidence" value="ECO:0007669"/>
    <property type="project" value="UniProtKB-KW"/>
</dbReference>
<dbReference type="SUPFAM" id="SSF56112">
    <property type="entry name" value="Protein kinase-like (PK-like)"/>
    <property type="match status" value="1"/>
</dbReference>
<dbReference type="EMBL" id="WNYA01032352">
    <property type="protein sequence ID" value="KAG8537223.1"/>
    <property type="molecule type" value="Genomic_DNA"/>
</dbReference>
<name>A0AAV6YTW9_ENGPU</name>
<proteinExistence type="inferred from homology"/>
<dbReference type="PROSITE" id="PS50011">
    <property type="entry name" value="PROTEIN_KINASE_DOM"/>
    <property type="match status" value="1"/>
</dbReference>
<dbReference type="InterPro" id="IPR045270">
    <property type="entry name" value="STKc_AGC"/>
</dbReference>
<dbReference type="Proteomes" id="UP000824782">
    <property type="component" value="Unassembled WGS sequence"/>
</dbReference>
<dbReference type="InterPro" id="IPR017441">
    <property type="entry name" value="Protein_kinase_ATP_BS"/>
</dbReference>
<feature type="compositionally biased region" description="Basic and acidic residues" evidence="9">
    <location>
        <begin position="1"/>
        <end position="12"/>
    </location>
</feature>
<keyword evidence="5" id="KW-0418">Kinase</keyword>
<dbReference type="Gene3D" id="3.30.200.20">
    <property type="entry name" value="Phosphorylase Kinase, domain 1"/>
    <property type="match status" value="1"/>
</dbReference>